<proteinExistence type="predicted"/>
<protein>
    <submittedName>
        <fullName evidence="2">Uncharacterized protein</fullName>
    </submittedName>
</protein>
<feature type="non-terminal residue" evidence="2">
    <location>
        <position position="1"/>
    </location>
</feature>
<evidence type="ECO:0000313" key="2">
    <source>
        <dbReference type="EMBL" id="TVU29116.1"/>
    </source>
</evidence>
<evidence type="ECO:0000256" key="1">
    <source>
        <dbReference type="SAM" id="MobiDB-lite"/>
    </source>
</evidence>
<keyword evidence="3" id="KW-1185">Reference proteome</keyword>
<name>A0A5J9UZN4_9POAL</name>
<sequence length="260" mass="30068">MRRVSYDKQPCLHGQPSDPVMQKWRRVRSTSRKRKRSADEVTLKYIKRNVQARRSAEKMSDQSTLNVEVPEKISSSPTGDIQNWQHYNIPNQMKPAQALPYQKQPLQCSSAAATINRLLRSEANMHSNAVEPSSDVYCKPHEKIVKVTKNKITEKDICKSLAAANALELLKLIFLSRSSTSDNAMRLLEMKISLTAFLRNSFAIFLVHHSRLVQEKRLQNFRTGFWPSKKRQQIMEFICIQIYNVVKLSISAFQYLVLWS</sequence>
<comment type="caution">
    <text evidence="2">The sequence shown here is derived from an EMBL/GenBank/DDBJ whole genome shotgun (WGS) entry which is preliminary data.</text>
</comment>
<feature type="region of interest" description="Disordered" evidence="1">
    <location>
        <begin position="1"/>
        <end position="39"/>
    </location>
</feature>
<organism evidence="2 3">
    <name type="scientific">Eragrostis curvula</name>
    <name type="common">weeping love grass</name>
    <dbReference type="NCBI Taxonomy" id="38414"/>
    <lineage>
        <taxon>Eukaryota</taxon>
        <taxon>Viridiplantae</taxon>
        <taxon>Streptophyta</taxon>
        <taxon>Embryophyta</taxon>
        <taxon>Tracheophyta</taxon>
        <taxon>Spermatophyta</taxon>
        <taxon>Magnoliopsida</taxon>
        <taxon>Liliopsida</taxon>
        <taxon>Poales</taxon>
        <taxon>Poaceae</taxon>
        <taxon>PACMAD clade</taxon>
        <taxon>Chloridoideae</taxon>
        <taxon>Eragrostideae</taxon>
        <taxon>Eragrostidinae</taxon>
        <taxon>Eragrostis</taxon>
    </lineage>
</organism>
<dbReference type="EMBL" id="RWGY01000011">
    <property type="protein sequence ID" value="TVU29116.1"/>
    <property type="molecule type" value="Genomic_DNA"/>
</dbReference>
<gene>
    <name evidence="2" type="ORF">EJB05_20666</name>
</gene>
<accession>A0A5J9UZN4</accession>
<dbReference type="AlphaFoldDB" id="A0A5J9UZN4"/>
<dbReference type="Gramene" id="TVU29116">
    <property type="protein sequence ID" value="TVU29116"/>
    <property type="gene ID" value="EJB05_20666"/>
</dbReference>
<evidence type="ECO:0000313" key="3">
    <source>
        <dbReference type="Proteomes" id="UP000324897"/>
    </source>
</evidence>
<feature type="compositionally biased region" description="Basic residues" evidence="1">
    <location>
        <begin position="23"/>
        <end position="36"/>
    </location>
</feature>
<dbReference type="Proteomes" id="UP000324897">
    <property type="component" value="Chromosome 1"/>
</dbReference>
<reference evidence="2 3" key="1">
    <citation type="journal article" date="2019" name="Sci. Rep.">
        <title>A high-quality genome of Eragrostis curvula grass provides insights into Poaceae evolution and supports new strategies to enhance forage quality.</title>
        <authorList>
            <person name="Carballo J."/>
            <person name="Santos B.A.C.M."/>
            <person name="Zappacosta D."/>
            <person name="Garbus I."/>
            <person name="Selva J.P."/>
            <person name="Gallo C.A."/>
            <person name="Diaz A."/>
            <person name="Albertini E."/>
            <person name="Caccamo M."/>
            <person name="Echenique V."/>
        </authorList>
    </citation>
    <scope>NUCLEOTIDE SEQUENCE [LARGE SCALE GENOMIC DNA]</scope>
    <source>
        <strain evidence="3">cv. Victoria</strain>
        <tissue evidence="2">Leaf</tissue>
    </source>
</reference>